<dbReference type="GO" id="GO:0032259">
    <property type="term" value="P:methylation"/>
    <property type="evidence" value="ECO:0007669"/>
    <property type="project" value="UniProtKB-KW"/>
</dbReference>
<feature type="domain" description="Methyltransferase" evidence="1">
    <location>
        <begin position="55"/>
        <end position="158"/>
    </location>
</feature>
<reference evidence="3" key="1">
    <citation type="submission" date="2016-10" db="EMBL/GenBank/DDBJ databases">
        <authorList>
            <person name="Varghese N."/>
            <person name="Submissions S."/>
        </authorList>
    </citation>
    <scope>NUCLEOTIDE SEQUENCE [LARGE SCALE GENOMIC DNA]</scope>
    <source>
        <strain evidence="3">UNC267MFSha1.1M11</strain>
    </source>
</reference>
<evidence type="ECO:0000259" key="1">
    <source>
        <dbReference type="Pfam" id="PF13847"/>
    </source>
</evidence>
<dbReference type="CDD" id="cd02440">
    <property type="entry name" value="AdoMet_MTases"/>
    <property type="match status" value="1"/>
</dbReference>
<dbReference type="Pfam" id="PF13847">
    <property type="entry name" value="Methyltransf_31"/>
    <property type="match status" value="1"/>
</dbReference>
<keyword evidence="2" id="KW-0489">Methyltransferase</keyword>
<protein>
    <submittedName>
        <fullName evidence="2">Methyltransferase domain-containing protein</fullName>
    </submittedName>
</protein>
<dbReference type="InterPro" id="IPR050508">
    <property type="entry name" value="Methyltransf_Superfamily"/>
</dbReference>
<dbReference type="PANTHER" id="PTHR42912">
    <property type="entry name" value="METHYLTRANSFERASE"/>
    <property type="match status" value="1"/>
</dbReference>
<dbReference type="EMBL" id="FMUB01000001">
    <property type="protein sequence ID" value="SCX01162.1"/>
    <property type="molecule type" value="Genomic_DNA"/>
</dbReference>
<gene>
    <name evidence="2" type="ORF">SAMN02799620_00216</name>
</gene>
<dbReference type="GO" id="GO:0008168">
    <property type="term" value="F:methyltransferase activity"/>
    <property type="evidence" value="ECO:0007669"/>
    <property type="project" value="UniProtKB-KW"/>
</dbReference>
<name>A0A1G4V4N0_9MYCO</name>
<proteinExistence type="predicted"/>
<dbReference type="RefSeq" id="WP_090353140.1">
    <property type="nucleotide sequence ID" value="NZ_FMUB01000001.1"/>
</dbReference>
<dbReference type="AlphaFoldDB" id="A0A1G4V4N0"/>
<keyword evidence="2" id="KW-0808">Transferase</keyword>
<dbReference type="Proteomes" id="UP000199707">
    <property type="component" value="Unassembled WGS sequence"/>
</dbReference>
<dbReference type="InterPro" id="IPR025714">
    <property type="entry name" value="Methyltranfer_dom"/>
</dbReference>
<accession>A0A1G4V4N0</accession>
<dbReference type="STRING" id="1502745.SAMN02799620_00216"/>
<dbReference type="Gene3D" id="3.40.50.150">
    <property type="entry name" value="Vaccinia Virus protein VP39"/>
    <property type="match status" value="1"/>
</dbReference>
<evidence type="ECO:0000313" key="2">
    <source>
        <dbReference type="EMBL" id="SCX01162.1"/>
    </source>
</evidence>
<sequence>MGDAYSEVDDGGLRASLRGIWSSVAPAWGELAEQVDARGAELAEAMLDAGALVWGDHVLEIACGPGGLGIAAAGKVGPEGTVVLSDIAAEMTTIAVERAHRAGLTNITARQLDLERIDCPDSAFDKVLCRDGLMLVPDPAAGAREARRILRPGGRAVFAVWGPRDRNPWLGVLFDAVTAETGISVPPPGMPGPFSLEAPGALGAILAAAGFIGIDVCEISTPMTVESIADWWSVVPALAGPLARLLGSLPAELTRAIRARAVAAMADFATSDGYRLPGVSLMGVGCRPPR</sequence>
<dbReference type="SUPFAM" id="SSF53335">
    <property type="entry name" value="S-adenosyl-L-methionine-dependent methyltransferases"/>
    <property type="match status" value="1"/>
</dbReference>
<dbReference type="InterPro" id="IPR029063">
    <property type="entry name" value="SAM-dependent_MTases_sf"/>
</dbReference>
<evidence type="ECO:0000313" key="3">
    <source>
        <dbReference type="Proteomes" id="UP000199707"/>
    </source>
</evidence>
<organism evidence="2 3">
    <name type="scientific">Mycolicibacterium fluoranthenivorans</name>
    <dbReference type="NCBI Taxonomy" id="258505"/>
    <lineage>
        <taxon>Bacteria</taxon>
        <taxon>Bacillati</taxon>
        <taxon>Actinomycetota</taxon>
        <taxon>Actinomycetes</taxon>
        <taxon>Mycobacteriales</taxon>
        <taxon>Mycobacteriaceae</taxon>
        <taxon>Mycolicibacterium</taxon>
    </lineage>
</organism>